<organism evidence="1 2">
    <name type="scientific">Dyadobacter arcticus</name>
    <dbReference type="NCBI Taxonomy" id="1078754"/>
    <lineage>
        <taxon>Bacteria</taxon>
        <taxon>Pseudomonadati</taxon>
        <taxon>Bacteroidota</taxon>
        <taxon>Cytophagia</taxon>
        <taxon>Cytophagales</taxon>
        <taxon>Spirosomataceae</taxon>
        <taxon>Dyadobacter</taxon>
    </lineage>
</organism>
<sequence length="164" mass="19284">MNRPAYKYHQFGRTNRYFFFSDGIYGTITKTVMITPIEPDLVNSPHLDLYNLAFGDVKEEDNSWIFDDSSRSNNGDMPKVMATVVRIAIDFMKKNKNAVLTFSGYIDQKSDTLGRNQRTILYQRAIESNWVELNTYFQFWGIRDDKQEDYVPGKLYNKILVQHR</sequence>
<protein>
    <submittedName>
        <fullName evidence="1">Uncharacterized protein</fullName>
    </submittedName>
</protein>
<dbReference type="InterPro" id="IPR053865">
    <property type="entry name" value="DUF6934"/>
</dbReference>
<accession>A0ABX0UJE2</accession>
<dbReference type="RefSeq" id="WP_167269990.1">
    <property type="nucleotide sequence ID" value="NZ_JAASQJ010000002.1"/>
</dbReference>
<dbReference type="Proteomes" id="UP001179181">
    <property type="component" value="Unassembled WGS sequence"/>
</dbReference>
<proteinExistence type="predicted"/>
<reference evidence="1 2" key="1">
    <citation type="submission" date="2020-03" db="EMBL/GenBank/DDBJ databases">
        <title>Genomic Encyclopedia of Type Strains, Phase IV (KMG-IV): sequencing the most valuable type-strain genomes for metagenomic binning, comparative biology and taxonomic classification.</title>
        <authorList>
            <person name="Goeker M."/>
        </authorList>
    </citation>
    <scope>NUCLEOTIDE SEQUENCE [LARGE SCALE GENOMIC DNA]</scope>
    <source>
        <strain evidence="1 2">DSM 102865</strain>
    </source>
</reference>
<name>A0ABX0UJE2_9BACT</name>
<dbReference type="EMBL" id="JAASQJ010000002">
    <property type="protein sequence ID" value="NIJ53133.1"/>
    <property type="molecule type" value="Genomic_DNA"/>
</dbReference>
<keyword evidence="2" id="KW-1185">Reference proteome</keyword>
<dbReference type="Pfam" id="PF22028">
    <property type="entry name" value="DUF6934"/>
    <property type="match status" value="1"/>
</dbReference>
<evidence type="ECO:0000313" key="2">
    <source>
        <dbReference type="Proteomes" id="UP001179181"/>
    </source>
</evidence>
<comment type="caution">
    <text evidence="1">The sequence shown here is derived from an EMBL/GenBank/DDBJ whole genome shotgun (WGS) entry which is preliminary data.</text>
</comment>
<gene>
    <name evidence="1" type="ORF">FHS68_002303</name>
</gene>
<evidence type="ECO:0000313" key="1">
    <source>
        <dbReference type="EMBL" id="NIJ53133.1"/>
    </source>
</evidence>